<dbReference type="InterPro" id="IPR050659">
    <property type="entry name" value="Peptidase_M24B"/>
</dbReference>
<reference evidence="3 4" key="1">
    <citation type="submission" date="2015-09" db="EMBL/GenBank/DDBJ databases">
        <authorList>
            <consortium name="Pathogen Informatics"/>
        </authorList>
    </citation>
    <scope>NUCLEOTIDE SEQUENCE [LARGE SCALE GENOMIC DNA]</scope>
    <source>
        <strain evidence="3 4">2789STDY5608823</strain>
    </source>
</reference>
<evidence type="ECO:0000313" key="3">
    <source>
        <dbReference type="EMBL" id="CUO00256.1"/>
    </source>
</evidence>
<dbReference type="InterPro" id="IPR000994">
    <property type="entry name" value="Pept_M24"/>
</dbReference>
<keyword evidence="3" id="KW-0378">Hydrolase</keyword>
<dbReference type="EMBL" id="CYYP01000006">
    <property type="protein sequence ID" value="CUO00256.1"/>
    <property type="molecule type" value="Genomic_DNA"/>
</dbReference>
<accession>A0A174BKY4</accession>
<dbReference type="EC" id="3.4.-.-" evidence="3"/>
<evidence type="ECO:0000259" key="1">
    <source>
        <dbReference type="Pfam" id="PF00557"/>
    </source>
</evidence>
<dbReference type="SUPFAM" id="SSF55920">
    <property type="entry name" value="Creatinase/aminopeptidase"/>
    <property type="match status" value="1"/>
</dbReference>
<dbReference type="Pfam" id="PF01321">
    <property type="entry name" value="Creatinase_N"/>
    <property type="match status" value="1"/>
</dbReference>
<feature type="domain" description="Peptidase M24" evidence="1">
    <location>
        <begin position="142"/>
        <end position="345"/>
    </location>
</feature>
<dbReference type="GO" id="GO:0016787">
    <property type="term" value="F:hydrolase activity"/>
    <property type="evidence" value="ECO:0007669"/>
    <property type="project" value="UniProtKB-KW"/>
</dbReference>
<dbReference type="AlphaFoldDB" id="A0A174BKY4"/>
<dbReference type="Gene3D" id="3.40.350.10">
    <property type="entry name" value="Creatinase/prolidase N-terminal domain"/>
    <property type="match status" value="1"/>
</dbReference>
<dbReference type="InterPro" id="IPR000587">
    <property type="entry name" value="Creatinase_N"/>
</dbReference>
<dbReference type="PANTHER" id="PTHR46112:SF3">
    <property type="entry name" value="AMINOPEPTIDASE YPDF"/>
    <property type="match status" value="1"/>
</dbReference>
<proteinExistence type="predicted"/>
<dbReference type="Pfam" id="PF00557">
    <property type="entry name" value="Peptidase_M24"/>
    <property type="match status" value="1"/>
</dbReference>
<sequence length="362" mass="40148">MAHVDDQRVARVLDALEAQHPGAQLLVNDPWSIYYLTGFYADMFERFCGVLLARGSEPVILVNALHQLPEYDNARVAYHTDTDVVTDAIASEIDPTKPLGIDTVMRSGFLMPLMERHAASEFFLGDFAVTAARTYKDAAEQELMRASSAANDAVMADAIKLVHEGVTEREIADQMLGLYRKNGCEGFSFPPIVSFGANAGDPHHEPDDTVLKRGDVVLFDIGGRRRNYCSDMTRTFFWGEPDEETARIYDIVRRANEAAEALIAPGVRMCDLDRAARDVIEDAGYGQYFTHRLGHSIGLQDHEPGDVSLVNEQVVEPGMTFSIEPGIYLPGRTGVRIEDLALVTEKGVEILNAYPHDPFRLD</sequence>
<dbReference type="CDD" id="cd01092">
    <property type="entry name" value="APP-like"/>
    <property type="match status" value="1"/>
</dbReference>
<dbReference type="InterPro" id="IPR036005">
    <property type="entry name" value="Creatinase/aminopeptidase-like"/>
</dbReference>
<dbReference type="InterPro" id="IPR029149">
    <property type="entry name" value="Creatin/AminoP/Spt16_N"/>
</dbReference>
<dbReference type="PANTHER" id="PTHR46112">
    <property type="entry name" value="AMINOPEPTIDASE"/>
    <property type="match status" value="1"/>
</dbReference>
<dbReference type="SUPFAM" id="SSF53092">
    <property type="entry name" value="Creatinase/prolidase N-terminal domain"/>
    <property type="match status" value="1"/>
</dbReference>
<evidence type="ECO:0000313" key="4">
    <source>
        <dbReference type="Proteomes" id="UP000095468"/>
    </source>
</evidence>
<protein>
    <submittedName>
        <fullName evidence="3">Uncharacterized peptidase SA1530</fullName>
        <ecNumber evidence="3">3.4.-.-</ecNumber>
    </submittedName>
</protein>
<dbReference type="RefSeq" id="WP_055286200.1">
    <property type="nucleotide sequence ID" value="NZ_CYYP01000006.1"/>
</dbReference>
<name>A0A174BKY4_9ACTN</name>
<organism evidence="3 4">
    <name type="scientific">Collinsella aerofaciens</name>
    <dbReference type="NCBI Taxonomy" id="74426"/>
    <lineage>
        <taxon>Bacteria</taxon>
        <taxon>Bacillati</taxon>
        <taxon>Actinomycetota</taxon>
        <taxon>Coriobacteriia</taxon>
        <taxon>Coriobacteriales</taxon>
        <taxon>Coriobacteriaceae</taxon>
        <taxon>Collinsella</taxon>
    </lineage>
</organism>
<gene>
    <name evidence="3" type="ORF">ERS852381_00943</name>
</gene>
<evidence type="ECO:0000259" key="2">
    <source>
        <dbReference type="Pfam" id="PF01321"/>
    </source>
</evidence>
<dbReference type="Gene3D" id="3.90.230.10">
    <property type="entry name" value="Creatinase/methionine aminopeptidase superfamily"/>
    <property type="match status" value="1"/>
</dbReference>
<dbReference type="Proteomes" id="UP000095468">
    <property type="component" value="Unassembled WGS sequence"/>
</dbReference>
<feature type="domain" description="Creatinase N-terminal" evidence="2">
    <location>
        <begin position="8"/>
        <end position="113"/>
    </location>
</feature>